<keyword evidence="2" id="KW-1185">Reference proteome</keyword>
<organism evidence="1 2">
    <name type="scientific">Trichomonas vaginalis (strain ATCC PRA-98 / G3)</name>
    <dbReference type="NCBI Taxonomy" id="412133"/>
    <lineage>
        <taxon>Eukaryota</taxon>
        <taxon>Metamonada</taxon>
        <taxon>Parabasalia</taxon>
        <taxon>Trichomonadida</taxon>
        <taxon>Trichomonadidae</taxon>
        <taxon>Trichomonas</taxon>
    </lineage>
</organism>
<gene>
    <name evidence="1" type="ORF">TVAG_285450</name>
</gene>
<reference evidence="1" key="1">
    <citation type="submission" date="2006-10" db="EMBL/GenBank/DDBJ databases">
        <authorList>
            <person name="Amadeo P."/>
            <person name="Zhao Q."/>
            <person name="Wortman J."/>
            <person name="Fraser-Liggett C."/>
            <person name="Carlton J."/>
        </authorList>
    </citation>
    <scope>NUCLEOTIDE SEQUENCE</scope>
    <source>
        <strain evidence="1">G3</strain>
    </source>
</reference>
<name>A2FUA3_TRIV3</name>
<dbReference type="AlphaFoldDB" id="A2FUA3"/>
<dbReference type="InParanoid" id="A2FUA3"/>
<protein>
    <submittedName>
        <fullName evidence="1">Uncharacterized protein</fullName>
    </submittedName>
</protein>
<evidence type="ECO:0000313" key="2">
    <source>
        <dbReference type="Proteomes" id="UP000001542"/>
    </source>
</evidence>
<accession>A2FUA3</accession>
<dbReference type="VEuPathDB" id="TrichDB:TVAG_285450"/>
<sequence>MQFEPADRISAADMLEYIRGRSSGNKIGMPEVRYVRRANTMGQLAKLTIPTNSPFKIRTRVALDNTTLKTNRDKPAVRFEKQIN</sequence>
<dbReference type="VEuPathDB" id="TrichDB:TVAGG3_0919380"/>
<dbReference type="KEGG" id="tva:4749189"/>
<dbReference type="EMBL" id="DS114031">
    <property type="protein sequence ID" value="EAX91493.1"/>
    <property type="molecule type" value="Genomic_DNA"/>
</dbReference>
<reference evidence="1" key="2">
    <citation type="journal article" date="2007" name="Science">
        <title>Draft genome sequence of the sexually transmitted pathogen Trichomonas vaginalis.</title>
        <authorList>
            <person name="Carlton J.M."/>
            <person name="Hirt R.P."/>
            <person name="Silva J.C."/>
            <person name="Delcher A.L."/>
            <person name="Schatz M."/>
            <person name="Zhao Q."/>
            <person name="Wortman J.R."/>
            <person name="Bidwell S.L."/>
            <person name="Alsmark U.C.M."/>
            <person name="Besteiro S."/>
            <person name="Sicheritz-Ponten T."/>
            <person name="Noel C.J."/>
            <person name="Dacks J.B."/>
            <person name="Foster P.G."/>
            <person name="Simillion C."/>
            <person name="Van de Peer Y."/>
            <person name="Miranda-Saavedra D."/>
            <person name="Barton G.J."/>
            <person name="Westrop G.D."/>
            <person name="Mueller S."/>
            <person name="Dessi D."/>
            <person name="Fiori P.L."/>
            <person name="Ren Q."/>
            <person name="Paulsen I."/>
            <person name="Zhang H."/>
            <person name="Bastida-Corcuera F.D."/>
            <person name="Simoes-Barbosa A."/>
            <person name="Brown M.T."/>
            <person name="Hayes R.D."/>
            <person name="Mukherjee M."/>
            <person name="Okumura C.Y."/>
            <person name="Schneider R."/>
            <person name="Smith A.J."/>
            <person name="Vanacova S."/>
            <person name="Villalvazo M."/>
            <person name="Haas B.J."/>
            <person name="Pertea M."/>
            <person name="Feldblyum T.V."/>
            <person name="Utterback T.R."/>
            <person name="Shu C.L."/>
            <person name="Osoegawa K."/>
            <person name="de Jong P.J."/>
            <person name="Hrdy I."/>
            <person name="Horvathova L."/>
            <person name="Zubacova Z."/>
            <person name="Dolezal P."/>
            <person name="Malik S.B."/>
            <person name="Logsdon J.M. Jr."/>
            <person name="Henze K."/>
            <person name="Gupta A."/>
            <person name="Wang C.C."/>
            <person name="Dunne R.L."/>
            <person name="Upcroft J.A."/>
            <person name="Upcroft P."/>
            <person name="White O."/>
            <person name="Salzberg S.L."/>
            <person name="Tang P."/>
            <person name="Chiu C.-H."/>
            <person name="Lee Y.-S."/>
            <person name="Embley T.M."/>
            <person name="Coombs G.H."/>
            <person name="Mottram J.C."/>
            <person name="Tachezy J."/>
            <person name="Fraser-Liggett C.M."/>
            <person name="Johnson P.J."/>
        </authorList>
    </citation>
    <scope>NUCLEOTIDE SEQUENCE [LARGE SCALE GENOMIC DNA]</scope>
    <source>
        <strain evidence="1">G3</strain>
    </source>
</reference>
<evidence type="ECO:0000313" key="1">
    <source>
        <dbReference type="EMBL" id="EAX91493.1"/>
    </source>
</evidence>
<proteinExistence type="predicted"/>
<dbReference type="Proteomes" id="UP000001542">
    <property type="component" value="Unassembled WGS sequence"/>
</dbReference>